<feature type="region of interest" description="Disordered" evidence="1">
    <location>
        <begin position="30"/>
        <end position="49"/>
    </location>
</feature>
<reference evidence="3" key="1">
    <citation type="submission" date="2024-05" db="EMBL/GenBank/DDBJ databases">
        <title>Whole genome shotgun sequence of Streptomyces violascens NBRC 12920.</title>
        <authorList>
            <person name="Komaki H."/>
            <person name="Tamura T."/>
        </authorList>
    </citation>
    <scope>NUCLEOTIDE SEQUENCE</scope>
    <source>
        <strain evidence="3">NBRC 12920</strain>
    </source>
</reference>
<keyword evidence="4" id="KW-1185">Reference proteome</keyword>
<evidence type="ECO:0000256" key="1">
    <source>
        <dbReference type="SAM" id="MobiDB-lite"/>
    </source>
</evidence>
<evidence type="ECO:0000313" key="3">
    <source>
        <dbReference type="EMBL" id="GHI39611.1"/>
    </source>
</evidence>
<dbReference type="Proteomes" id="UP001050808">
    <property type="component" value="Unassembled WGS sequence"/>
</dbReference>
<organism evidence="3 4">
    <name type="scientific">Streptomyces violascens</name>
    <dbReference type="NCBI Taxonomy" id="67381"/>
    <lineage>
        <taxon>Bacteria</taxon>
        <taxon>Bacillati</taxon>
        <taxon>Actinomycetota</taxon>
        <taxon>Actinomycetes</taxon>
        <taxon>Kitasatosporales</taxon>
        <taxon>Streptomycetaceae</taxon>
        <taxon>Streptomyces</taxon>
    </lineage>
</organism>
<dbReference type="PANTHER" id="PTHR30461:SF23">
    <property type="entry name" value="DNA RECOMBINASE-RELATED"/>
    <property type="match status" value="1"/>
</dbReference>
<proteinExistence type="predicted"/>
<name>A0ABQ3QQR7_9ACTN</name>
<gene>
    <name evidence="3" type="ORF">Sviol_40190</name>
</gene>
<dbReference type="SMART" id="SM00857">
    <property type="entry name" value="Resolvase"/>
    <property type="match status" value="1"/>
</dbReference>
<dbReference type="RefSeq" id="WP_189971300.1">
    <property type="nucleotide sequence ID" value="NZ_BMUA01000046.1"/>
</dbReference>
<dbReference type="CDD" id="cd00338">
    <property type="entry name" value="Ser_Recombinase"/>
    <property type="match status" value="1"/>
</dbReference>
<dbReference type="EMBL" id="BNDY01000013">
    <property type="protein sequence ID" value="GHI39611.1"/>
    <property type="molecule type" value="Genomic_DNA"/>
</dbReference>
<dbReference type="InterPro" id="IPR036162">
    <property type="entry name" value="Resolvase-like_N_sf"/>
</dbReference>
<dbReference type="Gene3D" id="3.90.1750.20">
    <property type="entry name" value="Putative Large Serine Recombinase, Chain B, Domain 2"/>
    <property type="match status" value="1"/>
</dbReference>
<evidence type="ECO:0000259" key="2">
    <source>
        <dbReference type="PROSITE" id="PS51737"/>
    </source>
</evidence>
<dbReference type="InterPro" id="IPR011109">
    <property type="entry name" value="DNA_bind_recombinase_dom"/>
</dbReference>
<accession>A0ABQ3QQR7</accession>
<sequence>MPEVLYACTICGEAEASQIDLYTRKSARLKRGDHRRDQSTDAQTEQGHRWAHRSGYAVRKVWKDLQSAFKDVRRSDFDKALEALASKEVPALWCYLIDRFSRKGAEDLLKVIGKARVVFELDGLDSSEPRDRRWIINRAEEAREYSQILSKRVGDTKADQRDDGLWISGRAPWGYVVSKDRRLAPDEEPFVCNVATRKEWTRAGLLREMFRKVAKDGASTREVARWLDAEGIPRPTGDLGWRYPVVARMLRHPAYVGWQAVQIGSRPTLYRNEDGERVALRGQDGKPVSLVSEDTQRAAMGVLKGLAAECPIPHTPAGEKKDTRAKHMLTGLSRCEGCGLSAPFQGTSYACGGVLGGRNCKGRASARGPLLEEYVFQKWLSRLSNADADDPILIAVSERWAARQRPEETEEETKAREALRAAEADLETLIKSRKKYKGPAERFYFQELSDATEAVEAAKKEAGKYLPVNGVVLPFLSTDRKHIMAAWDAAELAVKRDLLRLAIDRVTIKKAPHQGARFDGPSRVVIQWATPSDDSSAEEAANTVALAA</sequence>
<feature type="domain" description="Recombinase" evidence="2">
    <location>
        <begin position="172"/>
        <end position="309"/>
    </location>
</feature>
<dbReference type="Gene3D" id="3.40.50.1390">
    <property type="entry name" value="Resolvase, N-terminal catalytic domain"/>
    <property type="match status" value="1"/>
</dbReference>
<dbReference type="InterPro" id="IPR038109">
    <property type="entry name" value="DNA_bind_recomb_sf"/>
</dbReference>
<dbReference type="Pfam" id="PF00239">
    <property type="entry name" value="Resolvase"/>
    <property type="match status" value="1"/>
</dbReference>
<dbReference type="SUPFAM" id="SSF53041">
    <property type="entry name" value="Resolvase-like"/>
    <property type="match status" value="1"/>
</dbReference>
<protein>
    <recommendedName>
        <fullName evidence="2">Recombinase domain-containing protein</fullName>
    </recommendedName>
</protein>
<evidence type="ECO:0000313" key="4">
    <source>
        <dbReference type="Proteomes" id="UP001050808"/>
    </source>
</evidence>
<dbReference type="Pfam" id="PF07508">
    <property type="entry name" value="Recombinase"/>
    <property type="match status" value="1"/>
</dbReference>
<dbReference type="PANTHER" id="PTHR30461">
    <property type="entry name" value="DNA-INVERTASE FROM LAMBDOID PROPHAGE"/>
    <property type="match status" value="1"/>
</dbReference>
<comment type="caution">
    <text evidence="3">The sequence shown here is derived from an EMBL/GenBank/DDBJ whole genome shotgun (WGS) entry which is preliminary data.</text>
</comment>
<dbReference type="InterPro" id="IPR050639">
    <property type="entry name" value="SSR_resolvase"/>
</dbReference>
<dbReference type="InterPro" id="IPR006119">
    <property type="entry name" value="Resolv_N"/>
</dbReference>
<dbReference type="PROSITE" id="PS51737">
    <property type="entry name" value="RECOMBINASE_DNA_BIND"/>
    <property type="match status" value="1"/>
</dbReference>